<dbReference type="InterPro" id="IPR000014">
    <property type="entry name" value="PAS"/>
</dbReference>
<dbReference type="RefSeq" id="WP_160382361.1">
    <property type="nucleotide sequence ID" value="NZ_WNXQ01000004.1"/>
</dbReference>
<protein>
    <submittedName>
        <fullName evidence="5">PAS domain S-box protein</fullName>
    </submittedName>
</protein>
<dbReference type="Pfam" id="PF00196">
    <property type="entry name" value="GerE"/>
    <property type="match status" value="1"/>
</dbReference>
<dbReference type="EMBL" id="WNXQ01000004">
    <property type="protein sequence ID" value="MWB78088.1"/>
    <property type="molecule type" value="Genomic_DNA"/>
</dbReference>
<evidence type="ECO:0000313" key="6">
    <source>
        <dbReference type="Proteomes" id="UP000443843"/>
    </source>
</evidence>
<dbReference type="PRINTS" id="PR00038">
    <property type="entry name" value="HTHLUXR"/>
</dbReference>
<dbReference type="InterPro" id="IPR036388">
    <property type="entry name" value="WH-like_DNA-bd_sf"/>
</dbReference>
<dbReference type="InterPro" id="IPR035965">
    <property type="entry name" value="PAS-like_dom_sf"/>
</dbReference>
<reference evidence="5 6" key="1">
    <citation type="submission" date="2019-11" db="EMBL/GenBank/DDBJ databases">
        <title>Pseudooceanicola pacifica sp. nov., isolated from deep-sea sediment of the Pacific Ocean.</title>
        <authorList>
            <person name="Lyu L."/>
        </authorList>
    </citation>
    <scope>NUCLEOTIDE SEQUENCE [LARGE SCALE GENOMIC DNA]</scope>
    <source>
        <strain evidence="5 6">216_PA32_1</strain>
    </source>
</reference>
<dbReference type="Gene3D" id="3.30.450.20">
    <property type="entry name" value="PAS domain"/>
    <property type="match status" value="1"/>
</dbReference>
<dbReference type="NCBIfam" id="TIGR00229">
    <property type="entry name" value="sensory_box"/>
    <property type="match status" value="1"/>
</dbReference>
<evidence type="ECO:0000313" key="5">
    <source>
        <dbReference type="EMBL" id="MWB78088.1"/>
    </source>
</evidence>
<organism evidence="5 6">
    <name type="scientific">Pseudooceanicola pacificus</name>
    <dbReference type="NCBI Taxonomy" id="2676438"/>
    <lineage>
        <taxon>Bacteria</taxon>
        <taxon>Pseudomonadati</taxon>
        <taxon>Pseudomonadota</taxon>
        <taxon>Alphaproteobacteria</taxon>
        <taxon>Rhodobacterales</taxon>
        <taxon>Paracoccaceae</taxon>
        <taxon>Pseudooceanicola</taxon>
    </lineage>
</organism>
<evidence type="ECO:0000256" key="1">
    <source>
        <dbReference type="ARBA" id="ARBA00023015"/>
    </source>
</evidence>
<dbReference type="SMART" id="SM00421">
    <property type="entry name" value="HTH_LUXR"/>
    <property type="match status" value="1"/>
</dbReference>
<dbReference type="Pfam" id="PF13426">
    <property type="entry name" value="PAS_9"/>
    <property type="match status" value="1"/>
</dbReference>
<keyword evidence="6" id="KW-1185">Reference proteome</keyword>
<keyword evidence="1" id="KW-0805">Transcription regulation</keyword>
<sequence>MDAYSARLPNLGPTVTRADLDTAIFDHAPVGLLYSEDRVILRCNRRFAAIFGYEAETLVGQSLAALYPSLDDFDLTGQHWTRALGDTGAYADERIMRRKSGELFWCRVRGQAIDTAHPLARAVWSFSDLSAERAVVPLSRRERQVGMLLVEGLTAKEIARRLNISPRTVHVHKSRLMARFGSRNSLELVRSLSMMPG</sequence>
<feature type="domain" description="HTH luxR-type" evidence="4">
    <location>
        <begin position="131"/>
        <end position="196"/>
    </location>
</feature>
<dbReference type="GO" id="GO:0003677">
    <property type="term" value="F:DNA binding"/>
    <property type="evidence" value="ECO:0007669"/>
    <property type="project" value="UniProtKB-KW"/>
</dbReference>
<comment type="caution">
    <text evidence="5">The sequence shown here is derived from an EMBL/GenBank/DDBJ whole genome shotgun (WGS) entry which is preliminary data.</text>
</comment>
<dbReference type="InterPro" id="IPR000792">
    <property type="entry name" value="Tscrpt_reg_LuxR_C"/>
</dbReference>
<gene>
    <name evidence="5" type="ORF">GLS40_08645</name>
</gene>
<dbReference type="Proteomes" id="UP000443843">
    <property type="component" value="Unassembled WGS sequence"/>
</dbReference>
<keyword evidence="3" id="KW-0804">Transcription</keyword>
<evidence type="ECO:0000256" key="2">
    <source>
        <dbReference type="ARBA" id="ARBA00023125"/>
    </source>
</evidence>
<dbReference type="SUPFAM" id="SSF46894">
    <property type="entry name" value="C-terminal effector domain of the bipartite response regulators"/>
    <property type="match status" value="1"/>
</dbReference>
<dbReference type="SUPFAM" id="SSF55785">
    <property type="entry name" value="PYP-like sensor domain (PAS domain)"/>
    <property type="match status" value="1"/>
</dbReference>
<accession>A0A844WBC1</accession>
<dbReference type="GO" id="GO:0006355">
    <property type="term" value="P:regulation of DNA-templated transcription"/>
    <property type="evidence" value="ECO:0007669"/>
    <property type="project" value="InterPro"/>
</dbReference>
<dbReference type="CDD" id="cd00130">
    <property type="entry name" value="PAS"/>
    <property type="match status" value="1"/>
</dbReference>
<proteinExistence type="predicted"/>
<dbReference type="InterPro" id="IPR016032">
    <property type="entry name" value="Sig_transdc_resp-reg_C-effctor"/>
</dbReference>
<dbReference type="PROSITE" id="PS50043">
    <property type="entry name" value="HTH_LUXR_2"/>
    <property type="match status" value="1"/>
</dbReference>
<dbReference type="SMART" id="SM00091">
    <property type="entry name" value="PAS"/>
    <property type="match status" value="1"/>
</dbReference>
<name>A0A844WBC1_9RHOB</name>
<dbReference type="Gene3D" id="1.10.10.10">
    <property type="entry name" value="Winged helix-like DNA-binding domain superfamily/Winged helix DNA-binding domain"/>
    <property type="match status" value="1"/>
</dbReference>
<dbReference type="PROSITE" id="PS00622">
    <property type="entry name" value="HTH_LUXR_1"/>
    <property type="match status" value="1"/>
</dbReference>
<evidence type="ECO:0000259" key="4">
    <source>
        <dbReference type="PROSITE" id="PS50043"/>
    </source>
</evidence>
<dbReference type="CDD" id="cd06170">
    <property type="entry name" value="LuxR_C_like"/>
    <property type="match status" value="1"/>
</dbReference>
<dbReference type="PANTHER" id="PTHR44688">
    <property type="entry name" value="DNA-BINDING TRANSCRIPTIONAL ACTIVATOR DEVR_DOSR"/>
    <property type="match status" value="1"/>
</dbReference>
<dbReference type="PANTHER" id="PTHR44688:SF16">
    <property type="entry name" value="DNA-BINDING TRANSCRIPTIONAL ACTIVATOR DEVR_DOSR"/>
    <property type="match status" value="1"/>
</dbReference>
<evidence type="ECO:0000256" key="3">
    <source>
        <dbReference type="ARBA" id="ARBA00023163"/>
    </source>
</evidence>
<keyword evidence="2" id="KW-0238">DNA-binding</keyword>
<dbReference type="AlphaFoldDB" id="A0A844WBC1"/>